<dbReference type="OrthoDB" id="6657668at2"/>
<protein>
    <submittedName>
        <fullName evidence="1">Uncharacterized protein</fullName>
    </submittedName>
</protein>
<organism evidence="1 2">
    <name type="scientific">Rickettsiella grylli</name>
    <dbReference type="NCBI Taxonomy" id="59196"/>
    <lineage>
        <taxon>Bacteria</taxon>
        <taxon>Pseudomonadati</taxon>
        <taxon>Pseudomonadota</taxon>
        <taxon>Gammaproteobacteria</taxon>
        <taxon>Legionellales</taxon>
        <taxon>Coxiellaceae</taxon>
        <taxon>Rickettsiella</taxon>
    </lineage>
</organism>
<dbReference type="AlphaFoldDB" id="A8PKA8"/>
<keyword evidence="2" id="KW-1185">Reference proteome</keyword>
<dbReference type="EMBL" id="AAQJ02000001">
    <property type="protein sequence ID" value="EDP45699.1"/>
    <property type="molecule type" value="Genomic_DNA"/>
</dbReference>
<dbReference type="STRING" id="59196.RICGR_0286"/>
<name>A8PKA8_9COXI</name>
<accession>A8PKA8</accession>
<gene>
    <name evidence="1" type="ORF">RICGR_0286</name>
</gene>
<dbReference type="Proteomes" id="UP000054075">
    <property type="component" value="Unassembled WGS sequence"/>
</dbReference>
<comment type="caution">
    <text evidence="1">The sequence shown here is derived from an EMBL/GenBank/DDBJ whole genome shotgun (WGS) entry which is preliminary data.</text>
</comment>
<evidence type="ECO:0000313" key="1">
    <source>
        <dbReference type="EMBL" id="EDP45699.1"/>
    </source>
</evidence>
<sequence>MKVKCKNIYNEHTKTYEKKSSWITIGKEYIVLEVEVSLSEKTFYRLIGDNENKMPALYSASQFEITSNSISSTWVITIVNQNLMVMGPKDWRKPGFWEDCYDHDPKALEIYKREARIIYEEEGEL</sequence>
<proteinExistence type="predicted"/>
<dbReference type="RefSeq" id="WP_006034687.1">
    <property type="nucleotide sequence ID" value="NZ_AAQJ02000001.1"/>
</dbReference>
<evidence type="ECO:0000313" key="2">
    <source>
        <dbReference type="Proteomes" id="UP000054075"/>
    </source>
</evidence>
<reference evidence="1" key="2">
    <citation type="submission" date="2007-10" db="EMBL/GenBank/DDBJ databases">
        <authorList>
            <person name="Myers G.S."/>
        </authorList>
    </citation>
    <scope>NUCLEOTIDE SEQUENCE [LARGE SCALE GENOMIC DNA]</scope>
</reference>
<reference evidence="1" key="1">
    <citation type="submission" date="2006-04" db="EMBL/GenBank/DDBJ databases">
        <authorList>
            <person name="Seshadri R."/>
            <person name="Federici B.A."/>
        </authorList>
    </citation>
    <scope>NUCLEOTIDE SEQUENCE [LARGE SCALE GENOMIC DNA]</scope>
</reference>